<dbReference type="InterPro" id="IPR032818">
    <property type="entry name" value="DedA-like"/>
</dbReference>
<feature type="domain" description="VTT" evidence="9">
    <location>
        <begin position="39"/>
        <end position="173"/>
    </location>
</feature>
<dbReference type="GO" id="GO:0005886">
    <property type="term" value="C:plasma membrane"/>
    <property type="evidence" value="ECO:0007669"/>
    <property type="project" value="UniProtKB-SubCell"/>
</dbReference>
<evidence type="ECO:0000256" key="2">
    <source>
        <dbReference type="ARBA" id="ARBA00010792"/>
    </source>
</evidence>
<organism evidence="10 11">
    <name type="scientific">Kitasatospora indigofera</name>
    <dbReference type="NCBI Taxonomy" id="67307"/>
    <lineage>
        <taxon>Bacteria</taxon>
        <taxon>Bacillati</taxon>
        <taxon>Actinomycetota</taxon>
        <taxon>Actinomycetes</taxon>
        <taxon>Kitasatosporales</taxon>
        <taxon>Streptomycetaceae</taxon>
        <taxon>Kitasatospora</taxon>
    </lineage>
</organism>
<feature type="transmembrane region" description="Helical" evidence="7">
    <location>
        <begin position="185"/>
        <end position="203"/>
    </location>
</feature>
<keyword evidence="3 7" id="KW-1003">Cell membrane</keyword>
<keyword evidence="11" id="KW-1185">Reference proteome</keyword>
<evidence type="ECO:0000256" key="1">
    <source>
        <dbReference type="ARBA" id="ARBA00004651"/>
    </source>
</evidence>
<dbReference type="PANTHER" id="PTHR30353:SF0">
    <property type="entry name" value="TRANSMEMBRANE PROTEIN"/>
    <property type="match status" value="1"/>
</dbReference>
<feature type="compositionally biased region" description="Basic and acidic residues" evidence="8">
    <location>
        <begin position="247"/>
        <end position="256"/>
    </location>
</feature>
<comment type="caution">
    <text evidence="10">The sequence shown here is derived from an EMBL/GenBank/DDBJ whole genome shotgun (WGS) entry which is preliminary data.</text>
</comment>
<accession>A0A919G5N2</accession>
<dbReference type="GeneID" id="95355555"/>
<proteinExistence type="inferred from homology"/>
<dbReference type="Proteomes" id="UP000617734">
    <property type="component" value="Unassembled WGS sequence"/>
</dbReference>
<evidence type="ECO:0000313" key="11">
    <source>
        <dbReference type="Proteomes" id="UP000617734"/>
    </source>
</evidence>
<feature type="transmembrane region" description="Helical" evidence="7">
    <location>
        <begin position="12"/>
        <end position="39"/>
    </location>
</feature>
<feature type="region of interest" description="Disordered" evidence="8">
    <location>
        <begin position="209"/>
        <end position="269"/>
    </location>
</feature>
<evidence type="ECO:0000256" key="3">
    <source>
        <dbReference type="ARBA" id="ARBA00022475"/>
    </source>
</evidence>
<dbReference type="RefSeq" id="WP_190213318.1">
    <property type="nucleotide sequence ID" value="NZ_BNBO01000034.1"/>
</dbReference>
<protein>
    <recommendedName>
        <fullName evidence="9">VTT domain-containing protein</fullName>
    </recommendedName>
</protein>
<keyword evidence="5 7" id="KW-1133">Transmembrane helix</keyword>
<dbReference type="InterPro" id="IPR032816">
    <property type="entry name" value="VTT_dom"/>
</dbReference>
<comment type="subcellular location">
    <subcellularLocation>
        <location evidence="1 7">Cell membrane</location>
        <topology evidence="1 7">Multi-pass membrane protein</topology>
    </subcellularLocation>
</comment>
<name>A0A919G5N2_9ACTN</name>
<evidence type="ECO:0000256" key="6">
    <source>
        <dbReference type="ARBA" id="ARBA00023136"/>
    </source>
</evidence>
<sequence length="269" mass="27600">MTSALDLTSGSELLAAYGALAVLLVTFVEAGLLVVGFFVPGDTLLFPAGVLCAAGTGTTGHQGPYLTLWQVLLCAAVGSLAGTQLGFVIGRHGGTSLLARSRGTRLRRATARSEELLERYGWRKAIVFGRFVPMVRSVLGPAAGLLRVPTATFTFWQVVGGLLWTQGTILAGYALGASFPGIDHYLLPLVLALVALSLLPLLFSRRGGRGDADGTDGTDGTAAAEAGRHGDAGEADGTAAGGSASGRPEERADQRAGGRAAGGPDERPR</sequence>
<keyword evidence="6 7" id="KW-0472">Membrane</keyword>
<evidence type="ECO:0000256" key="8">
    <source>
        <dbReference type="SAM" id="MobiDB-lite"/>
    </source>
</evidence>
<reference evidence="10" key="1">
    <citation type="journal article" date="2014" name="Int. J. Syst. Evol. Microbiol.">
        <title>Complete genome sequence of Corynebacterium casei LMG S-19264T (=DSM 44701T), isolated from a smear-ripened cheese.</title>
        <authorList>
            <consortium name="US DOE Joint Genome Institute (JGI-PGF)"/>
            <person name="Walter F."/>
            <person name="Albersmeier A."/>
            <person name="Kalinowski J."/>
            <person name="Ruckert C."/>
        </authorList>
    </citation>
    <scope>NUCLEOTIDE SEQUENCE</scope>
    <source>
        <strain evidence="10">JCM 4646</strain>
    </source>
</reference>
<keyword evidence="4 7" id="KW-0812">Transmembrane</keyword>
<evidence type="ECO:0000256" key="4">
    <source>
        <dbReference type="ARBA" id="ARBA00022692"/>
    </source>
</evidence>
<dbReference type="AlphaFoldDB" id="A0A919G5N2"/>
<dbReference type="Pfam" id="PF09335">
    <property type="entry name" value="VTT_dom"/>
    <property type="match status" value="1"/>
</dbReference>
<evidence type="ECO:0000256" key="7">
    <source>
        <dbReference type="RuleBase" id="RU367016"/>
    </source>
</evidence>
<dbReference type="EMBL" id="BNBO01000034">
    <property type="protein sequence ID" value="GHH77760.1"/>
    <property type="molecule type" value="Genomic_DNA"/>
</dbReference>
<evidence type="ECO:0000259" key="9">
    <source>
        <dbReference type="Pfam" id="PF09335"/>
    </source>
</evidence>
<reference evidence="10" key="2">
    <citation type="submission" date="2020-09" db="EMBL/GenBank/DDBJ databases">
        <authorList>
            <person name="Sun Q."/>
            <person name="Ohkuma M."/>
        </authorList>
    </citation>
    <scope>NUCLEOTIDE SEQUENCE</scope>
    <source>
        <strain evidence="10">JCM 4646</strain>
    </source>
</reference>
<dbReference type="PANTHER" id="PTHR30353">
    <property type="entry name" value="INNER MEMBRANE PROTEIN DEDA-RELATED"/>
    <property type="match status" value="1"/>
</dbReference>
<feature type="transmembrane region" description="Helical" evidence="7">
    <location>
        <begin position="68"/>
        <end position="90"/>
    </location>
</feature>
<feature type="transmembrane region" description="Helical" evidence="7">
    <location>
        <begin position="155"/>
        <end position="179"/>
    </location>
</feature>
<comment type="similarity">
    <text evidence="2 7">Belongs to the DedA family.</text>
</comment>
<evidence type="ECO:0000313" key="10">
    <source>
        <dbReference type="EMBL" id="GHH77760.1"/>
    </source>
</evidence>
<gene>
    <name evidence="10" type="ORF">GCM10018781_51870</name>
</gene>
<evidence type="ECO:0000256" key="5">
    <source>
        <dbReference type="ARBA" id="ARBA00022989"/>
    </source>
</evidence>